<evidence type="ECO:0000256" key="1">
    <source>
        <dbReference type="SAM" id="MobiDB-lite"/>
    </source>
</evidence>
<name>A0ABX1N7Y2_9RHOO</name>
<dbReference type="RefSeq" id="WP_169200577.1">
    <property type="nucleotide sequence ID" value="NZ_WTVH02000001.1"/>
</dbReference>
<proteinExistence type="predicted"/>
<feature type="compositionally biased region" description="Basic and acidic residues" evidence="1">
    <location>
        <begin position="23"/>
        <end position="44"/>
    </location>
</feature>
<accession>A0ABX1N7Y2</accession>
<dbReference type="EMBL" id="WTVH01000072">
    <property type="protein sequence ID" value="NMF95394.1"/>
    <property type="molecule type" value="Genomic_DNA"/>
</dbReference>
<evidence type="ECO:0000256" key="2">
    <source>
        <dbReference type="SAM" id="SignalP"/>
    </source>
</evidence>
<keyword evidence="2" id="KW-0732">Signal</keyword>
<feature type="signal peptide" evidence="2">
    <location>
        <begin position="1"/>
        <end position="22"/>
    </location>
</feature>
<organism evidence="3 4">
    <name type="scientific">Aromatoleum buckelii</name>
    <dbReference type="NCBI Taxonomy" id="200254"/>
    <lineage>
        <taxon>Bacteria</taxon>
        <taxon>Pseudomonadati</taxon>
        <taxon>Pseudomonadota</taxon>
        <taxon>Betaproteobacteria</taxon>
        <taxon>Rhodocyclales</taxon>
        <taxon>Rhodocyclaceae</taxon>
        <taxon>Aromatoleum</taxon>
    </lineage>
</organism>
<gene>
    <name evidence="3" type="ORF">GO608_19040</name>
</gene>
<sequence length="142" mass="15531">MIKRAAVMALVGLMALATGAFADEGKDESGKGKQRDEERKRHEGSSSYFHQHGYTRIPDGHLPPPGECRVWYPDRPAGHQPPPFKCSEARGRVEPGGWLISPGPQPKEVEVAVYDARRPGVVIDVGIFDARTGSMIRIVGTK</sequence>
<evidence type="ECO:0000313" key="4">
    <source>
        <dbReference type="Proteomes" id="UP000601990"/>
    </source>
</evidence>
<reference evidence="3" key="1">
    <citation type="submission" date="2019-12" db="EMBL/GenBank/DDBJ databases">
        <title>Comparative genomics gives insights into the taxonomy of the Azoarcus-Aromatoleum group and reveals separate origins of nif in the plant-associated Azoarcus and non-plant-associated Aromatoleum sub-groups.</title>
        <authorList>
            <person name="Lafos M."/>
            <person name="Maluk M."/>
            <person name="Batista M."/>
            <person name="Junghare M."/>
            <person name="Carmona M."/>
            <person name="Faoro H."/>
            <person name="Cruz L.M."/>
            <person name="Battistoni F."/>
            <person name="De Souza E."/>
            <person name="Pedrosa F."/>
            <person name="Chen W.-M."/>
            <person name="Poole P.S."/>
            <person name="Dixon R.A."/>
            <person name="James E.K."/>
        </authorList>
    </citation>
    <scope>NUCLEOTIDE SEQUENCE</scope>
    <source>
        <strain evidence="3">U120</strain>
    </source>
</reference>
<evidence type="ECO:0000313" key="3">
    <source>
        <dbReference type="EMBL" id="NMF95394.1"/>
    </source>
</evidence>
<feature type="region of interest" description="Disordered" evidence="1">
    <location>
        <begin position="23"/>
        <end position="60"/>
    </location>
</feature>
<comment type="caution">
    <text evidence="3">The sequence shown here is derived from an EMBL/GenBank/DDBJ whole genome shotgun (WGS) entry which is preliminary data.</text>
</comment>
<protein>
    <submittedName>
        <fullName evidence="3">Uncharacterized protein</fullName>
    </submittedName>
</protein>
<keyword evidence="4" id="KW-1185">Reference proteome</keyword>
<dbReference type="Proteomes" id="UP000601990">
    <property type="component" value="Unassembled WGS sequence"/>
</dbReference>
<feature type="chain" id="PRO_5045264210" evidence="2">
    <location>
        <begin position="23"/>
        <end position="142"/>
    </location>
</feature>